<keyword evidence="7" id="KW-0573">Peptidoglycan synthesis</keyword>
<gene>
    <name evidence="12" type="primary">mtgA_5</name>
    <name evidence="12" type="ORF">GALL_119880</name>
</gene>
<dbReference type="GO" id="GO:0016763">
    <property type="term" value="F:pentosyltransferase activity"/>
    <property type="evidence" value="ECO:0007669"/>
    <property type="project" value="InterPro"/>
</dbReference>
<accession>A0A1J5SP64</accession>
<dbReference type="Gene3D" id="1.10.3810.10">
    <property type="entry name" value="Biosynthetic peptidoglycan transglycosylase-like"/>
    <property type="match status" value="1"/>
</dbReference>
<dbReference type="EMBL" id="MLJW01000047">
    <property type="protein sequence ID" value="OIR05861.1"/>
    <property type="molecule type" value="Genomic_DNA"/>
</dbReference>
<dbReference type="InterPro" id="IPR036950">
    <property type="entry name" value="PBP_transglycosylase"/>
</dbReference>
<evidence type="ECO:0000256" key="8">
    <source>
        <dbReference type="ARBA" id="ARBA00022989"/>
    </source>
</evidence>
<dbReference type="SUPFAM" id="SSF53955">
    <property type="entry name" value="Lysozyme-like"/>
    <property type="match status" value="1"/>
</dbReference>
<dbReference type="HAMAP" id="MF_00766">
    <property type="entry name" value="PGT_MtgA"/>
    <property type="match status" value="1"/>
</dbReference>
<evidence type="ECO:0000256" key="3">
    <source>
        <dbReference type="ARBA" id="ARBA00022676"/>
    </source>
</evidence>
<evidence type="ECO:0000256" key="7">
    <source>
        <dbReference type="ARBA" id="ARBA00022984"/>
    </source>
</evidence>
<dbReference type="InterPro" id="IPR011812">
    <property type="entry name" value="Pep_trsgly"/>
</dbReference>
<keyword evidence="10" id="KW-0961">Cell wall biogenesis/degradation</keyword>
<evidence type="ECO:0000256" key="6">
    <source>
        <dbReference type="ARBA" id="ARBA00022960"/>
    </source>
</evidence>
<dbReference type="PANTHER" id="PTHR30400:SF0">
    <property type="entry name" value="BIOSYNTHETIC PEPTIDOGLYCAN TRANSGLYCOSYLASE"/>
    <property type="match status" value="1"/>
</dbReference>
<dbReference type="NCBIfam" id="TIGR02070">
    <property type="entry name" value="mono_pep_trsgly"/>
    <property type="match status" value="1"/>
</dbReference>
<evidence type="ECO:0000256" key="9">
    <source>
        <dbReference type="ARBA" id="ARBA00023136"/>
    </source>
</evidence>
<dbReference type="AlphaFoldDB" id="A0A1J5SP64"/>
<dbReference type="GO" id="GO:0008360">
    <property type="term" value="P:regulation of cell shape"/>
    <property type="evidence" value="ECO:0007669"/>
    <property type="project" value="UniProtKB-KW"/>
</dbReference>
<reference evidence="12" key="1">
    <citation type="submission" date="2016-10" db="EMBL/GenBank/DDBJ databases">
        <title>Sequence of Gallionella enrichment culture.</title>
        <authorList>
            <person name="Poehlein A."/>
            <person name="Muehling M."/>
            <person name="Daniel R."/>
        </authorList>
    </citation>
    <scope>NUCLEOTIDE SEQUENCE</scope>
</reference>
<dbReference type="Pfam" id="PF00912">
    <property type="entry name" value="Transgly"/>
    <property type="match status" value="1"/>
</dbReference>
<feature type="domain" description="Glycosyl transferase family 51" evidence="11">
    <location>
        <begin position="59"/>
        <end position="225"/>
    </location>
</feature>
<keyword evidence="4 12" id="KW-0808">Transferase</keyword>
<dbReference type="EC" id="2.4.2.-" evidence="12"/>
<keyword evidence="9" id="KW-0472">Membrane</keyword>
<evidence type="ECO:0000259" key="11">
    <source>
        <dbReference type="Pfam" id="PF00912"/>
    </source>
</evidence>
<evidence type="ECO:0000256" key="10">
    <source>
        <dbReference type="ARBA" id="ARBA00023316"/>
    </source>
</evidence>
<dbReference type="GO" id="GO:0071555">
    <property type="term" value="P:cell wall organization"/>
    <property type="evidence" value="ECO:0007669"/>
    <property type="project" value="UniProtKB-KW"/>
</dbReference>
<dbReference type="GO" id="GO:0016020">
    <property type="term" value="C:membrane"/>
    <property type="evidence" value="ECO:0007669"/>
    <property type="project" value="InterPro"/>
</dbReference>
<organism evidence="12">
    <name type="scientific">mine drainage metagenome</name>
    <dbReference type="NCBI Taxonomy" id="410659"/>
    <lineage>
        <taxon>unclassified sequences</taxon>
        <taxon>metagenomes</taxon>
        <taxon>ecological metagenomes</taxon>
    </lineage>
</organism>
<keyword evidence="2" id="KW-0997">Cell inner membrane</keyword>
<protein>
    <submittedName>
        <fullName evidence="12">Monofunctional biosynthetic peptidoglycan transglycosylase</fullName>
        <ecNumber evidence="12">2.4.2.-</ecNumber>
    </submittedName>
</protein>
<evidence type="ECO:0000313" key="12">
    <source>
        <dbReference type="EMBL" id="OIR05861.1"/>
    </source>
</evidence>
<dbReference type="GO" id="GO:0009252">
    <property type="term" value="P:peptidoglycan biosynthetic process"/>
    <property type="evidence" value="ECO:0007669"/>
    <property type="project" value="UniProtKB-KW"/>
</dbReference>
<keyword evidence="5" id="KW-0812">Transmembrane</keyword>
<keyword evidence="1" id="KW-1003">Cell membrane</keyword>
<evidence type="ECO:0000256" key="1">
    <source>
        <dbReference type="ARBA" id="ARBA00022475"/>
    </source>
</evidence>
<comment type="caution">
    <text evidence="12">The sequence shown here is derived from an EMBL/GenBank/DDBJ whole genome shotgun (WGS) entry which is preliminary data.</text>
</comment>
<sequence>MKKTKGLFWRILLGLFLLLVLYQLWLFAHVCWWIKFNPATSAFMEDRLEVMQDKNPKAELQYKWVPYDRISDNLKRALIASEDAKFVDHEGFDWEGIAKAYEKNRKKGRIVAGGSTISQQLAKNLFLSTKRTPWRKAEEAVITLMLEAVMDKQRIFEIYLNVIEWGEGVFGAEAAARHYFGVSAALLSPEQAAKLAAMVPNPRYYDRHREARGMLAKTIVILDRMPDADIP</sequence>
<proteinExistence type="inferred from homology"/>
<dbReference type="GO" id="GO:0009274">
    <property type="term" value="C:peptidoglycan-based cell wall"/>
    <property type="evidence" value="ECO:0007669"/>
    <property type="project" value="InterPro"/>
</dbReference>
<keyword evidence="3 12" id="KW-0328">Glycosyltransferase</keyword>
<keyword evidence="8" id="KW-1133">Transmembrane helix</keyword>
<name>A0A1J5SP64_9ZZZZ</name>
<keyword evidence="6" id="KW-0133">Cell shape</keyword>
<dbReference type="InterPro" id="IPR001264">
    <property type="entry name" value="Glyco_trans_51"/>
</dbReference>
<evidence type="ECO:0000256" key="5">
    <source>
        <dbReference type="ARBA" id="ARBA00022692"/>
    </source>
</evidence>
<dbReference type="InterPro" id="IPR023346">
    <property type="entry name" value="Lysozyme-like_dom_sf"/>
</dbReference>
<evidence type="ECO:0000256" key="2">
    <source>
        <dbReference type="ARBA" id="ARBA00022519"/>
    </source>
</evidence>
<evidence type="ECO:0000256" key="4">
    <source>
        <dbReference type="ARBA" id="ARBA00022679"/>
    </source>
</evidence>
<dbReference type="PANTHER" id="PTHR30400">
    <property type="entry name" value="MONOFUNCTIONAL BIOSYNTHETIC PEPTIDOGLYCAN TRANSGLYCOSYLASE"/>
    <property type="match status" value="1"/>
</dbReference>